<feature type="transmembrane region" description="Helical" evidence="1">
    <location>
        <begin position="141"/>
        <end position="158"/>
    </location>
</feature>
<name>A0ABZ0IHN1_9BACT</name>
<gene>
    <name evidence="2" type="ORF">RT717_15810</name>
</gene>
<dbReference type="EMBL" id="CP136051">
    <property type="protein sequence ID" value="WOK04547.1"/>
    <property type="molecule type" value="Genomic_DNA"/>
</dbReference>
<organism evidence="2 3">
    <name type="scientific">Imperialibacter roseus</name>
    <dbReference type="NCBI Taxonomy" id="1324217"/>
    <lineage>
        <taxon>Bacteria</taxon>
        <taxon>Pseudomonadati</taxon>
        <taxon>Bacteroidota</taxon>
        <taxon>Cytophagia</taxon>
        <taxon>Cytophagales</taxon>
        <taxon>Flammeovirgaceae</taxon>
        <taxon>Imperialibacter</taxon>
    </lineage>
</organism>
<accession>A0ABZ0IHN1</accession>
<protein>
    <submittedName>
        <fullName evidence="2">Uncharacterized protein</fullName>
    </submittedName>
</protein>
<evidence type="ECO:0000313" key="2">
    <source>
        <dbReference type="EMBL" id="WOK04547.1"/>
    </source>
</evidence>
<keyword evidence="1" id="KW-0812">Transmembrane</keyword>
<keyword evidence="1" id="KW-0472">Membrane</keyword>
<feature type="transmembrane region" description="Helical" evidence="1">
    <location>
        <begin position="165"/>
        <end position="185"/>
    </location>
</feature>
<sequence>MDPDLPLRIYIVFFLTTFSLFLFLLFAIGFSRHSKRIRLQWLTGFTITVWLGITGYLAYSGFFQAYEEVPPRMIFGVLPPLITVIGLVAFGVSRRFLFRIPLFTLTYLHIIRIPVEIVLWWLYKQGLVPEMMTFEGGNWDILSGITAPFVAHFLNPAVGRHRFVIFIWNLAALGLLFNVVIRGVLSAPYITQVFSFDQPNIGLLQFPFIWLPVFIVPAVLFSHLIAMNKLVRKLKK</sequence>
<dbReference type="Proteomes" id="UP001302349">
    <property type="component" value="Chromosome"/>
</dbReference>
<reference evidence="2 3" key="1">
    <citation type="journal article" date="2023" name="Microbiol. Resour. Announc.">
        <title>Complete Genome Sequence of Imperialibacter roseus strain P4T.</title>
        <authorList>
            <person name="Tizabi D.R."/>
            <person name="Bachvaroff T."/>
            <person name="Hill R.T."/>
        </authorList>
    </citation>
    <scope>NUCLEOTIDE SEQUENCE [LARGE SCALE GENOMIC DNA]</scope>
    <source>
        <strain evidence="2 3">P4T</strain>
    </source>
</reference>
<keyword evidence="1" id="KW-1133">Transmembrane helix</keyword>
<evidence type="ECO:0000256" key="1">
    <source>
        <dbReference type="SAM" id="Phobius"/>
    </source>
</evidence>
<evidence type="ECO:0000313" key="3">
    <source>
        <dbReference type="Proteomes" id="UP001302349"/>
    </source>
</evidence>
<proteinExistence type="predicted"/>
<feature type="transmembrane region" description="Helical" evidence="1">
    <location>
        <begin position="74"/>
        <end position="93"/>
    </location>
</feature>
<feature type="transmembrane region" description="Helical" evidence="1">
    <location>
        <begin position="205"/>
        <end position="226"/>
    </location>
</feature>
<feature type="transmembrane region" description="Helical" evidence="1">
    <location>
        <begin position="41"/>
        <end position="62"/>
    </location>
</feature>
<feature type="transmembrane region" description="Helical" evidence="1">
    <location>
        <begin position="100"/>
        <end position="121"/>
    </location>
</feature>
<keyword evidence="3" id="KW-1185">Reference proteome</keyword>
<feature type="transmembrane region" description="Helical" evidence="1">
    <location>
        <begin position="6"/>
        <end position="29"/>
    </location>
</feature>
<dbReference type="RefSeq" id="WP_317487353.1">
    <property type="nucleotide sequence ID" value="NZ_CP136051.1"/>
</dbReference>